<reference evidence="1" key="1">
    <citation type="submission" date="2020-03" db="EMBL/GenBank/DDBJ databases">
        <title>The deep terrestrial virosphere.</title>
        <authorList>
            <person name="Holmfeldt K."/>
            <person name="Nilsson E."/>
            <person name="Simone D."/>
            <person name="Lopez-Fernandez M."/>
            <person name="Wu X."/>
            <person name="de Brujin I."/>
            <person name="Lundin D."/>
            <person name="Andersson A."/>
            <person name="Bertilsson S."/>
            <person name="Dopson M."/>
        </authorList>
    </citation>
    <scope>NUCLEOTIDE SEQUENCE</scope>
    <source>
        <strain evidence="1">TM448A00912</strain>
        <strain evidence="2">TM448B01037</strain>
    </source>
</reference>
<organism evidence="1">
    <name type="scientific">viral metagenome</name>
    <dbReference type="NCBI Taxonomy" id="1070528"/>
    <lineage>
        <taxon>unclassified sequences</taxon>
        <taxon>metagenomes</taxon>
        <taxon>organismal metagenomes</taxon>
    </lineage>
</organism>
<sequence>MAKRKDIDWEAIQREYRASILSVREIASMHGISHCTILKRAKKFPGQWVRDLSARVRAEVTRKLVTDSVTTTGDEDSIVEEASARALSIVRKHRSCISKTAEIEADIFQALHEQRKKPKGKDEKQPAVSTRATTLLALVTAQERRIKLERQAFGISDGAKPDGDQITEVRLIFDGED</sequence>
<dbReference type="EMBL" id="MT144079">
    <property type="protein sequence ID" value="QJA48312.1"/>
    <property type="molecule type" value="Genomic_DNA"/>
</dbReference>
<evidence type="ECO:0000313" key="1">
    <source>
        <dbReference type="EMBL" id="QJA48312.1"/>
    </source>
</evidence>
<gene>
    <name evidence="1" type="ORF">TM448A00912_0010</name>
    <name evidence="2" type="ORF">TM448B01037_0005</name>
</gene>
<dbReference type="AlphaFoldDB" id="A0A6H1ZLG2"/>
<protein>
    <submittedName>
        <fullName evidence="1">Putative terminase</fullName>
    </submittedName>
</protein>
<evidence type="ECO:0000313" key="2">
    <source>
        <dbReference type="EMBL" id="QJH97566.1"/>
    </source>
</evidence>
<accession>A0A6H1ZLG2</accession>
<name>A0A6H1ZLG2_9ZZZZ</name>
<dbReference type="EMBL" id="MT144692">
    <property type="protein sequence ID" value="QJH97566.1"/>
    <property type="molecule type" value="Genomic_DNA"/>
</dbReference>
<proteinExistence type="predicted"/>